<feature type="transmembrane region" description="Helical" evidence="7">
    <location>
        <begin position="364"/>
        <end position="386"/>
    </location>
</feature>
<evidence type="ECO:0000313" key="11">
    <source>
        <dbReference type="Proteomes" id="UP000273044"/>
    </source>
</evidence>
<evidence type="ECO:0000259" key="8">
    <source>
        <dbReference type="PROSITE" id="PS50850"/>
    </source>
</evidence>
<feature type="transmembrane region" description="Helical" evidence="7">
    <location>
        <begin position="164"/>
        <end position="184"/>
    </location>
</feature>
<feature type="transmembrane region" description="Helical" evidence="7">
    <location>
        <begin position="93"/>
        <end position="111"/>
    </location>
</feature>
<keyword evidence="5 7" id="KW-1133">Transmembrane helix</keyword>
<dbReference type="Proteomes" id="UP000677180">
    <property type="component" value="Chromosome"/>
</dbReference>
<evidence type="ECO:0000313" key="9">
    <source>
        <dbReference type="EMBL" id="QUC12175.1"/>
    </source>
</evidence>
<evidence type="ECO:0000256" key="4">
    <source>
        <dbReference type="ARBA" id="ARBA00022692"/>
    </source>
</evidence>
<dbReference type="Pfam" id="PF07690">
    <property type="entry name" value="MFS_1"/>
    <property type="match status" value="1"/>
</dbReference>
<feature type="transmembrane region" description="Helical" evidence="7">
    <location>
        <begin position="20"/>
        <end position="44"/>
    </location>
</feature>
<protein>
    <submittedName>
        <fullName evidence="9">MFS transporter</fullName>
    </submittedName>
    <submittedName>
        <fullName evidence="10">Multidrug resistance protein MdtH</fullName>
    </submittedName>
</protein>
<evidence type="ECO:0000256" key="6">
    <source>
        <dbReference type="ARBA" id="ARBA00023136"/>
    </source>
</evidence>
<dbReference type="InterPro" id="IPR036259">
    <property type="entry name" value="MFS_trans_sf"/>
</dbReference>
<comment type="subcellular location">
    <subcellularLocation>
        <location evidence="1">Cell membrane</location>
        <topology evidence="1">Multi-pass membrane protein</topology>
    </subcellularLocation>
</comment>
<evidence type="ECO:0000313" key="10">
    <source>
        <dbReference type="EMBL" id="VEH70684.1"/>
    </source>
</evidence>
<feature type="transmembrane region" description="Helical" evidence="7">
    <location>
        <begin position="56"/>
        <end position="72"/>
    </location>
</feature>
<dbReference type="Proteomes" id="UP000273044">
    <property type="component" value="Chromosome"/>
</dbReference>
<dbReference type="EMBL" id="CP072385">
    <property type="protein sequence ID" value="QUC12175.1"/>
    <property type="molecule type" value="Genomic_DNA"/>
</dbReference>
<keyword evidence="11" id="KW-1185">Reference proteome</keyword>
<dbReference type="SUPFAM" id="SSF103473">
    <property type="entry name" value="MFS general substrate transporter"/>
    <property type="match status" value="1"/>
</dbReference>
<keyword evidence="4 7" id="KW-0812">Transmembrane</keyword>
<keyword evidence="3" id="KW-1003">Cell membrane</keyword>
<keyword evidence="2" id="KW-0813">Transport</keyword>
<evidence type="ECO:0000256" key="5">
    <source>
        <dbReference type="ARBA" id="ARBA00022989"/>
    </source>
</evidence>
<feature type="domain" description="Major facilitator superfamily (MFS) profile" evidence="8">
    <location>
        <begin position="26"/>
        <end position="422"/>
    </location>
</feature>
<keyword evidence="6 7" id="KW-0472">Membrane</keyword>
<organism evidence="10 11">
    <name type="scientific">Arachnia propionica</name>
    <dbReference type="NCBI Taxonomy" id="1750"/>
    <lineage>
        <taxon>Bacteria</taxon>
        <taxon>Bacillati</taxon>
        <taxon>Actinomycetota</taxon>
        <taxon>Actinomycetes</taxon>
        <taxon>Propionibacteriales</taxon>
        <taxon>Propionibacteriaceae</taxon>
        <taxon>Arachnia</taxon>
    </lineage>
</organism>
<evidence type="ECO:0000256" key="3">
    <source>
        <dbReference type="ARBA" id="ARBA00022475"/>
    </source>
</evidence>
<sequence>MRKRKNPRSPGGRRGSLAMLAALPASLRLVIITQFAFNVGFYLVVPFIAAHLAKDLLLAEWIVGLLLGLRTFSQQGMFFLGGALADRFGIKSAILVGCAIRICGFLALAIADEVFGVMVGVILIGFAAALFSPAVESAIVAWAGEAEAGGAATREEIIGLEMMASQLGSVVGPVLGGVLLLIPFRLTCLLAAGVFTLIMLAQVVWLPRGSRIGQSTPVRESVGHVLANRRFLVFALIHCTCLIAYNQFYLAIPVELDRIGVPGADITWLFGMAAVLTVALQLPVTRMVAHWPTARVLGWGYALMAAGLLGVAAFAALPPLPGVLAFLPSVLFVIGLHVGQVLVMPAARGVVADLSGGQRLGSHLGMLASVGGLAVLLGSTGIGLLLPLAATPQPLAPVPWVVLAGLPAISCVAVVVFCRRPPATGTPGR</sequence>
<dbReference type="PANTHER" id="PTHR23517">
    <property type="entry name" value="RESISTANCE PROTEIN MDTM, PUTATIVE-RELATED-RELATED"/>
    <property type="match status" value="1"/>
</dbReference>
<dbReference type="PROSITE" id="PS50850">
    <property type="entry name" value="MFS"/>
    <property type="match status" value="1"/>
</dbReference>
<dbReference type="Gene3D" id="1.20.1250.20">
    <property type="entry name" value="MFS general substrate transporter like domains"/>
    <property type="match status" value="1"/>
</dbReference>
<feature type="transmembrane region" description="Helical" evidence="7">
    <location>
        <begin position="398"/>
        <end position="418"/>
    </location>
</feature>
<accession>A0A448N040</accession>
<dbReference type="EMBL" id="LR134406">
    <property type="protein sequence ID" value="VEH70684.1"/>
    <property type="molecule type" value="Genomic_DNA"/>
</dbReference>
<dbReference type="GO" id="GO:0005886">
    <property type="term" value="C:plasma membrane"/>
    <property type="evidence" value="ECO:0007669"/>
    <property type="project" value="UniProtKB-SubCell"/>
</dbReference>
<proteinExistence type="predicted"/>
<dbReference type="InterPro" id="IPR020846">
    <property type="entry name" value="MFS_dom"/>
</dbReference>
<dbReference type="InterPro" id="IPR011701">
    <property type="entry name" value="MFS"/>
</dbReference>
<feature type="transmembrane region" description="Helical" evidence="7">
    <location>
        <begin position="323"/>
        <end position="343"/>
    </location>
</feature>
<evidence type="ECO:0000256" key="1">
    <source>
        <dbReference type="ARBA" id="ARBA00004651"/>
    </source>
</evidence>
<name>A0A448N040_9ACTN</name>
<dbReference type="GeneID" id="64407441"/>
<evidence type="ECO:0000256" key="2">
    <source>
        <dbReference type="ARBA" id="ARBA00022448"/>
    </source>
</evidence>
<dbReference type="RefSeq" id="WP_197720252.1">
    <property type="nucleotide sequence ID" value="NZ_CAJZDL010000039.1"/>
</dbReference>
<reference evidence="9" key="2">
    <citation type="submission" date="2021-03" db="EMBL/GenBank/DDBJ databases">
        <title>Human Oral Microbial Genomes.</title>
        <authorList>
            <person name="Johnston C.D."/>
            <person name="Chen T."/>
            <person name="Dewhirst F.E."/>
        </authorList>
    </citation>
    <scope>NUCLEOTIDE SEQUENCE</scope>
    <source>
        <strain evidence="9">F0714</strain>
    </source>
</reference>
<reference evidence="10 11" key="1">
    <citation type="submission" date="2018-12" db="EMBL/GenBank/DDBJ databases">
        <authorList>
            <consortium name="Pathogen Informatics"/>
        </authorList>
    </citation>
    <scope>NUCLEOTIDE SEQUENCE [LARGE SCALE GENOMIC DNA]</scope>
    <source>
        <strain evidence="10 11">NCTC12967</strain>
    </source>
</reference>
<feature type="transmembrane region" description="Helical" evidence="7">
    <location>
        <begin position="266"/>
        <end position="284"/>
    </location>
</feature>
<gene>
    <name evidence="10" type="primary">mdtH</name>
    <name evidence="9" type="ORF">J5A53_05660</name>
    <name evidence="10" type="ORF">NCTC12967_01989</name>
</gene>
<dbReference type="AlphaFoldDB" id="A0A448N040"/>
<dbReference type="GO" id="GO:0022857">
    <property type="term" value="F:transmembrane transporter activity"/>
    <property type="evidence" value="ECO:0007669"/>
    <property type="project" value="InterPro"/>
</dbReference>
<dbReference type="PANTHER" id="PTHR23517:SF2">
    <property type="entry name" value="MULTIDRUG RESISTANCE PROTEIN MDTH"/>
    <property type="match status" value="1"/>
</dbReference>
<dbReference type="InterPro" id="IPR050171">
    <property type="entry name" value="MFS_Transporters"/>
</dbReference>
<feature type="transmembrane region" description="Helical" evidence="7">
    <location>
        <begin position="231"/>
        <end position="254"/>
    </location>
</feature>
<feature type="transmembrane region" description="Helical" evidence="7">
    <location>
        <begin position="117"/>
        <end position="143"/>
    </location>
</feature>
<evidence type="ECO:0000256" key="7">
    <source>
        <dbReference type="SAM" id="Phobius"/>
    </source>
</evidence>
<feature type="transmembrane region" description="Helical" evidence="7">
    <location>
        <begin position="296"/>
        <end position="317"/>
    </location>
</feature>
<feature type="transmembrane region" description="Helical" evidence="7">
    <location>
        <begin position="190"/>
        <end position="210"/>
    </location>
</feature>